<comment type="caution">
    <text evidence="2">The sequence shown here is derived from an EMBL/GenBank/DDBJ whole genome shotgun (WGS) entry which is preliminary data.</text>
</comment>
<evidence type="ECO:0000313" key="3">
    <source>
        <dbReference type="Proteomes" id="UP001285441"/>
    </source>
</evidence>
<feature type="region of interest" description="Disordered" evidence="1">
    <location>
        <begin position="56"/>
        <end position="119"/>
    </location>
</feature>
<gene>
    <name evidence="2" type="ORF">B0H63DRAFT_564709</name>
</gene>
<sequence>MLARQIRSACHRPTTPPHPTNKKEKQQKFLLKLDGPLSSPEIPQAAACKDVVPTTFQGSDDSGEPATFCKVNNVLPSPPSSPPSSATPLPRKRFPPSQPTQLSASTPPSRSIAHVQRQISASRSGQDEYPVWYFFYSTLADPAVLTRLLELDRALVYLSARIREGVLKVWGGKCKALVNAPAAATAGCREDFVVDGSAFLVKSGHQEEALRRYETDQYEVVRCEIEFRGGEPPVETVCGLSFRFVGEEG</sequence>
<dbReference type="EMBL" id="JAULSW010000009">
    <property type="protein sequence ID" value="KAK3370588.1"/>
    <property type="molecule type" value="Genomic_DNA"/>
</dbReference>
<name>A0AAE0N559_9PEZI</name>
<keyword evidence="3" id="KW-1185">Reference proteome</keyword>
<evidence type="ECO:0008006" key="4">
    <source>
        <dbReference type="Google" id="ProtNLM"/>
    </source>
</evidence>
<reference evidence="2" key="1">
    <citation type="journal article" date="2023" name="Mol. Phylogenet. Evol.">
        <title>Genome-scale phylogeny and comparative genomics of the fungal order Sordariales.</title>
        <authorList>
            <person name="Hensen N."/>
            <person name="Bonometti L."/>
            <person name="Westerberg I."/>
            <person name="Brannstrom I.O."/>
            <person name="Guillou S."/>
            <person name="Cros-Aarteil S."/>
            <person name="Calhoun S."/>
            <person name="Haridas S."/>
            <person name="Kuo A."/>
            <person name="Mondo S."/>
            <person name="Pangilinan J."/>
            <person name="Riley R."/>
            <person name="LaButti K."/>
            <person name="Andreopoulos B."/>
            <person name="Lipzen A."/>
            <person name="Chen C."/>
            <person name="Yan M."/>
            <person name="Daum C."/>
            <person name="Ng V."/>
            <person name="Clum A."/>
            <person name="Steindorff A."/>
            <person name="Ohm R.A."/>
            <person name="Martin F."/>
            <person name="Silar P."/>
            <person name="Natvig D.O."/>
            <person name="Lalanne C."/>
            <person name="Gautier V."/>
            <person name="Ament-Velasquez S.L."/>
            <person name="Kruys A."/>
            <person name="Hutchinson M.I."/>
            <person name="Powell A.J."/>
            <person name="Barry K."/>
            <person name="Miller A.N."/>
            <person name="Grigoriev I.V."/>
            <person name="Debuchy R."/>
            <person name="Gladieux P."/>
            <person name="Hiltunen Thoren M."/>
            <person name="Johannesson H."/>
        </authorList>
    </citation>
    <scope>NUCLEOTIDE SEQUENCE</scope>
    <source>
        <strain evidence="2">CBS 232.78</strain>
    </source>
</reference>
<evidence type="ECO:0000256" key="1">
    <source>
        <dbReference type="SAM" id="MobiDB-lite"/>
    </source>
</evidence>
<organism evidence="2 3">
    <name type="scientific">Podospora didyma</name>
    <dbReference type="NCBI Taxonomy" id="330526"/>
    <lineage>
        <taxon>Eukaryota</taxon>
        <taxon>Fungi</taxon>
        <taxon>Dikarya</taxon>
        <taxon>Ascomycota</taxon>
        <taxon>Pezizomycotina</taxon>
        <taxon>Sordariomycetes</taxon>
        <taxon>Sordariomycetidae</taxon>
        <taxon>Sordariales</taxon>
        <taxon>Podosporaceae</taxon>
        <taxon>Podospora</taxon>
    </lineage>
</organism>
<evidence type="ECO:0000313" key="2">
    <source>
        <dbReference type="EMBL" id="KAK3370588.1"/>
    </source>
</evidence>
<dbReference type="Proteomes" id="UP001285441">
    <property type="component" value="Unassembled WGS sequence"/>
</dbReference>
<feature type="region of interest" description="Disordered" evidence="1">
    <location>
        <begin position="1"/>
        <end position="41"/>
    </location>
</feature>
<accession>A0AAE0N559</accession>
<feature type="compositionally biased region" description="Polar residues" evidence="1">
    <location>
        <begin position="99"/>
        <end position="109"/>
    </location>
</feature>
<dbReference type="Gene3D" id="3.10.490.10">
    <property type="entry name" value="Gamma-glutamyl cyclotransferase-like"/>
    <property type="match status" value="1"/>
</dbReference>
<proteinExistence type="predicted"/>
<protein>
    <recommendedName>
        <fullName evidence="4">Gamma-glutamylcyclotransferase AIG2-like domain-containing protein</fullName>
    </recommendedName>
</protein>
<reference evidence="2" key="2">
    <citation type="submission" date="2023-06" db="EMBL/GenBank/DDBJ databases">
        <authorList>
            <consortium name="Lawrence Berkeley National Laboratory"/>
            <person name="Haridas S."/>
            <person name="Hensen N."/>
            <person name="Bonometti L."/>
            <person name="Westerberg I."/>
            <person name="Brannstrom I.O."/>
            <person name="Guillou S."/>
            <person name="Cros-Aarteil S."/>
            <person name="Calhoun S."/>
            <person name="Kuo A."/>
            <person name="Mondo S."/>
            <person name="Pangilinan J."/>
            <person name="Riley R."/>
            <person name="LaButti K."/>
            <person name="Andreopoulos B."/>
            <person name="Lipzen A."/>
            <person name="Chen C."/>
            <person name="Yanf M."/>
            <person name="Daum C."/>
            <person name="Ng V."/>
            <person name="Clum A."/>
            <person name="Steindorff A."/>
            <person name="Ohm R."/>
            <person name="Martin F."/>
            <person name="Silar P."/>
            <person name="Natvig D."/>
            <person name="Lalanne C."/>
            <person name="Gautier V."/>
            <person name="Ament-velasquez S.L."/>
            <person name="Kruys A."/>
            <person name="Hutchinson M.I."/>
            <person name="Powell A.J."/>
            <person name="Barry K."/>
            <person name="Miller A.N."/>
            <person name="Grigoriev I.V."/>
            <person name="Debuchy R."/>
            <person name="Gladieux P."/>
            <person name="Thoren M.H."/>
            <person name="Johannesson H."/>
        </authorList>
    </citation>
    <scope>NUCLEOTIDE SEQUENCE</scope>
    <source>
        <strain evidence="2">CBS 232.78</strain>
    </source>
</reference>
<dbReference type="AlphaFoldDB" id="A0AAE0N559"/>